<evidence type="ECO:0000313" key="2">
    <source>
        <dbReference type="Proteomes" id="UP000008066"/>
    </source>
</evidence>
<dbReference type="Gene3D" id="3.40.50.1240">
    <property type="entry name" value="Phosphoglycerate mutase-like"/>
    <property type="match status" value="1"/>
</dbReference>
<dbReference type="InterPro" id="IPR050275">
    <property type="entry name" value="PGM_Phosphatase"/>
</dbReference>
<name>G0S2W2_CHATD</name>
<gene>
    <name evidence="1" type="ORF">CTHT_0018690</name>
</gene>
<evidence type="ECO:0008006" key="3">
    <source>
        <dbReference type="Google" id="ProtNLM"/>
    </source>
</evidence>
<evidence type="ECO:0000313" key="1">
    <source>
        <dbReference type="EMBL" id="EGS22345.1"/>
    </source>
</evidence>
<dbReference type="Proteomes" id="UP000008066">
    <property type="component" value="Unassembled WGS sequence"/>
</dbReference>
<protein>
    <recommendedName>
        <fullName evidence="3">Phosphoglycerate mutase-like protein</fullName>
    </recommendedName>
</protein>
<accession>G0S2W2</accession>
<dbReference type="CDD" id="cd07067">
    <property type="entry name" value="HP_PGM_like"/>
    <property type="match status" value="1"/>
</dbReference>
<dbReference type="GeneID" id="18255907"/>
<dbReference type="AlphaFoldDB" id="G0S2W2"/>
<dbReference type="KEGG" id="cthr:CTHT_0018690"/>
<dbReference type="Pfam" id="PF00300">
    <property type="entry name" value="His_Phos_1"/>
    <property type="match status" value="1"/>
</dbReference>
<dbReference type="OrthoDB" id="496981at2759"/>
<dbReference type="EMBL" id="GL988040">
    <property type="protein sequence ID" value="EGS22345.1"/>
    <property type="molecule type" value="Genomic_DNA"/>
</dbReference>
<organism evidence="2">
    <name type="scientific">Chaetomium thermophilum (strain DSM 1495 / CBS 144.50 / IMI 039719)</name>
    <name type="common">Thermochaetoides thermophila</name>
    <dbReference type="NCBI Taxonomy" id="759272"/>
    <lineage>
        <taxon>Eukaryota</taxon>
        <taxon>Fungi</taxon>
        <taxon>Dikarya</taxon>
        <taxon>Ascomycota</taxon>
        <taxon>Pezizomycotina</taxon>
        <taxon>Sordariomycetes</taxon>
        <taxon>Sordariomycetidae</taxon>
        <taxon>Sordariales</taxon>
        <taxon>Chaetomiaceae</taxon>
        <taxon>Thermochaetoides</taxon>
    </lineage>
</organism>
<dbReference type="RefSeq" id="XP_006692364.1">
    <property type="nucleotide sequence ID" value="XM_006692301.1"/>
</dbReference>
<keyword evidence="2" id="KW-1185">Reference proteome</keyword>
<dbReference type="HOGENOM" id="CLU_039184_1_2_1"/>
<sequence>MLTVSSDPSSCIPVPNLQRIITNPLTTWPSLPGVDYNTVAYHSVPDPPLTEHGHKQASELREALRAGILRNRKVSRIIVSPMRRVLQTAHIALDWLIEGEKVPVVADARWQELYPKPCDTPVPLSQLAPDFPKVDFTQCANDPVYPDKASSAAAKYHYTRTAVLARAQEALGEIYQLMESNSSQDEVVIVVSHSSFLRVGVTGRWFWNADYRVFDLVKGDPGRGEREYELVEWELTKGKGGMGWSKEVRVEIGGGLPDA</sequence>
<dbReference type="SUPFAM" id="SSF53254">
    <property type="entry name" value="Phosphoglycerate mutase-like"/>
    <property type="match status" value="1"/>
</dbReference>
<dbReference type="GO" id="GO:0005737">
    <property type="term" value="C:cytoplasm"/>
    <property type="evidence" value="ECO:0007669"/>
    <property type="project" value="TreeGrafter"/>
</dbReference>
<proteinExistence type="predicted"/>
<dbReference type="InterPro" id="IPR013078">
    <property type="entry name" value="His_Pase_superF_clade-1"/>
</dbReference>
<dbReference type="GO" id="GO:0016791">
    <property type="term" value="F:phosphatase activity"/>
    <property type="evidence" value="ECO:0007669"/>
    <property type="project" value="TreeGrafter"/>
</dbReference>
<dbReference type="PANTHER" id="PTHR48100">
    <property type="entry name" value="BROAD-SPECIFICITY PHOSPHATASE YOR283W-RELATED"/>
    <property type="match status" value="1"/>
</dbReference>
<dbReference type="PANTHER" id="PTHR48100:SF24">
    <property type="entry name" value="PHOSPHOGLYCERATE MUTASE"/>
    <property type="match status" value="1"/>
</dbReference>
<dbReference type="InterPro" id="IPR029033">
    <property type="entry name" value="His_PPase_superfam"/>
</dbReference>
<reference evidence="1 2" key="1">
    <citation type="journal article" date="2011" name="Cell">
        <title>Insight into structure and assembly of the nuclear pore complex by utilizing the genome of a eukaryotic thermophile.</title>
        <authorList>
            <person name="Amlacher S."/>
            <person name="Sarges P."/>
            <person name="Flemming D."/>
            <person name="van Noort V."/>
            <person name="Kunze R."/>
            <person name="Devos D.P."/>
            <person name="Arumugam M."/>
            <person name="Bork P."/>
            <person name="Hurt E."/>
        </authorList>
    </citation>
    <scope>NUCLEOTIDE SEQUENCE [LARGE SCALE GENOMIC DNA]</scope>
    <source>
        <strain evidence="2">DSM 1495 / CBS 144.50 / IMI 039719</strain>
    </source>
</reference>
<dbReference type="eggNOG" id="KOG4754">
    <property type="taxonomic scope" value="Eukaryota"/>
</dbReference>